<sequence>MSTRRQIATKILSKGIIDPNLHYGVWSKVWWETVNIKLETEMKQFVIPYRLHMYIECVLNQKSFIITVLTDKENPLKSGFQCTCDSIKSEIES</sequence>
<protein>
    <submittedName>
        <fullName evidence="1">43189_t:CDS:1</fullName>
    </submittedName>
</protein>
<feature type="non-terminal residue" evidence="1">
    <location>
        <position position="93"/>
    </location>
</feature>
<comment type="caution">
    <text evidence="1">The sequence shown here is derived from an EMBL/GenBank/DDBJ whole genome shotgun (WGS) entry which is preliminary data.</text>
</comment>
<organism evidence="1 2">
    <name type="scientific">Gigaspora margarita</name>
    <dbReference type="NCBI Taxonomy" id="4874"/>
    <lineage>
        <taxon>Eukaryota</taxon>
        <taxon>Fungi</taxon>
        <taxon>Fungi incertae sedis</taxon>
        <taxon>Mucoromycota</taxon>
        <taxon>Glomeromycotina</taxon>
        <taxon>Glomeromycetes</taxon>
        <taxon>Diversisporales</taxon>
        <taxon>Gigasporaceae</taxon>
        <taxon>Gigaspora</taxon>
    </lineage>
</organism>
<gene>
    <name evidence="1" type="ORF">GMARGA_LOCUS33460</name>
</gene>
<name>A0ABN7WPA0_GIGMA</name>
<accession>A0ABN7WPA0</accession>
<dbReference type="EMBL" id="CAJVQB010055690">
    <property type="protein sequence ID" value="CAG8837361.1"/>
    <property type="molecule type" value="Genomic_DNA"/>
</dbReference>
<reference evidence="1 2" key="1">
    <citation type="submission" date="2021-06" db="EMBL/GenBank/DDBJ databases">
        <authorList>
            <person name="Kallberg Y."/>
            <person name="Tangrot J."/>
            <person name="Rosling A."/>
        </authorList>
    </citation>
    <scope>NUCLEOTIDE SEQUENCE [LARGE SCALE GENOMIC DNA]</scope>
    <source>
        <strain evidence="1 2">120-4 pot B 10/14</strain>
    </source>
</reference>
<proteinExistence type="predicted"/>
<dbReference type="Proteomes" id="UP000789901">
    <property type="component" value="Unassembled WGS sequence"/>
</dbReference>
<evidence type="ECO:0000313" key="1">
    <source>
        <dbReference type="EMBL" id="CAG8837361.1"/>
    </source>
</evidence>
<evidence type="ECO:0000313" key="2">
    <source>
        <dbReference type="Proteomes" id="UP000789901"/>
    </source>
</evidence>
<keyword evidence="2" id="KW-1185">Reference proteome</keyword>